<dbReference type="InterPro" id="IPR032875">
    <property type="entry name" value="Succ_CoA_lig_flav_dom"/>
</dbReference>
<dbReference type="OrthoDB" id="190266at2"/>
<dbReference type="Pfam" id="PF13549">
    <property type="entry name" value="ATP-grasp_5"/>
    <property type="match status" value="1"/>
</dbReference>
<name>A0A4R0K2R8_9ACTN</name>
<evidence type="ECO:0000313" key="2">
    <source>
        <dbReference type="EMBL" id="TCC54281.1"/>
    </source>
</evidence>
<dbReference type="AlphaFoldDB" id="A0A4R0K2R8"/>
<dbReference type="Proteomes" id="UP000291144">
    <property type="component" value="Unassembled WGS sequence"/>
</dbReference>
<dbReference type="InterPro" id="IPR000182">
    <property type="entry name" value="GNAT_dom"/>
</dbReference>
<dbReference type="EMBL" id="SJKB01000020">
    <property type="protein sequence ID" value="TCC54281.1"/>
    <property type="molecule type" value="Genomic_DNA"/>
</dbReference>
<dbReference type="Pfam" id="PF00583">
    <property type="entry name" value="Acetyltransf_1"/>
    <property type="match status" value="1"/>
</dbReference>
<dbReference type="PANTHER" id="PTHR42793:SF1">
    <property type="entry name" value="PEPTIDYL-LYSINE N-ACETYLTRANSFERASE PATZ"/>
    <property type="match status" value="1"/>
</dbReference>
<protein>
    <submittedName>
        <fullName evidence="2">GNAT family N-acetyltransferase</fullName>
    </submittedName>
</protein>
<dbReference type="SUPFAM" id="SSF56059">
    <property type="entry name" value="Glutathione synthetase ATP-binding domain-like"/>
    <property type="match status" value="1"/>
</dbReference>
<dbReference type="SUPFAM" id="SSF52210">
    <property type="entry name" value="Succinyl-CoA synthetase domains"/>
    <property type="match status" value="2"/>
</dbReference>
<feature type="domain" description="N-acetyltransferase" evidence="1">
    <location>
        <begin position="25"/>
        <end position="174"/>
    </location>
</feature>
<sequence length="900" mass="93671">MTAVGQTGVRSGSGWDVLASDGSVVRIRPVRDNDEPALNAMNERVSDRSIYLRFFGISRSLASEHTHHLATAHDDHVALVAEYGDRVVGVASYELLRPGEAEMAFLLEDSVHGRGIGTLLLEQLAAVARENGIEKLRADTLAENAGMLRVFADSGFDQVRRLDSGVVELVLDTAYGPSTLERMADRERAAEERSLHGMFSPRGVAVIGAGRKPGGIGHEVVRNIVNGSFTGAVYAVNPHADRVADLPAYPSVVDVPGVVDLAVIAVPTDQVRQVLSECGAKGVSGAVVLTAGFSELGAAGRKDQLDILEIARRHSIRLVGPNCLGLVNTDPSISLNATFAEVSPTPGSLAIAAQSGAVGVAVLDQAGRTGLGISEFVSLGNKVDVSGNDMLLHWWGDRRTSVIGLYLESFGNPRKFGGLARLVGRTKPILVVKGGRSASGRRAGASHTAAAATPETAVDALFAQSGVLRMDTVEELVETARVLAARPLPAGRRLAVVGNAGGAGVLAADAAGRLGLELPELSEPVQRELTGAGAVGSGNPVDLGAAASPTSLAHALRTIVDSGEVDCVLVCYAATRAGRVEDIYESIAGAAVDAELPIIVNCVGSSKPTPEIPLTDGRRLPVFPFPESAVRALAHAVGYAEWRARPQGVVPAVGRVDTAGARAVVRRLLGQHPEGGWLEPLHAEQLLRCAGVPVIPVVAASNREQAIAAADAAGCPVALKTAAPGVLHKTDIGAVRTGLAGPLQCATAYDEVTAAAGDPRVVVQAMAPTGTELVIGVVRDRLFGPLLMAGSGGVLTDLLADRQWRGLPLTDFDAGDMVRSLRSAPLLAGYRGAKAADEAAVLDVIHRIAWLAALVPELAELDINPLIAAPSGAFAVDVRMRLAPATPEPDWYARRMRTDG</sequence>
<dbReference type="RefSeq" id="WP_131365465.1">
    <property type="nucleotide sequence ID" value="NZ_SJKB01000020.1"/>
</dbReference>
<dbReference type="Gene3D" id="3.30.1490.20">
    <property type="entry name" value="ATP-grasp fold, A domain"/>
    <property type="match status" value="1"/>
</dbReference>
<dbReference type="PANTHER" id="PTHR42793">
    <property type="entry name" value="COA BINDING DOMAIN CONTAINING PROTEIN"/>
    <property type="match status" value="1"/>
</dbReference>
<dbReference type="InterPro" id="IPR036291">
    <property type="entry name" value="NAD(P)-bd_dom_sf"/>
</dbReference>
<keyword evidence="3" id="KW-1185">Reference proteome</keyword>
<dbReference type="Gene3D" id="3.30.470.20">
    <property type="entry name" value="ATP-grasp fold, B domain"/>
    <property type="match status" value="1"/>
</dbReference>
<evidence type="ECO:0000259" key="1">
    <source>
        <dbReference type="PROSITE" id="PS51186"/>
    </source>
</evidence>
<accession>A0A4R0K2R8</accession>
<organism evidence="2 3">
    <name type="scientific">Kribbella pittospori</name>
    <dbReference type="NCBI Taxonomy" id="722689"/>
    <lineage>
        <taxon>Bacteria</taxon>
        <taxon>Bacillati</taxon>
        <taxon>Actinomycetota</taxon>
        <taxon>Actinomycetes</taxon>
        <taxon>Propionibacteriales</taxon>
        <taxon>Kribbellaceae</taxon>
        <taxon>Kribbella</taxon>
    </lineage>
</organism>
<dbReference type="Gene3D" id="3.40.50.261">
    <property type="entry name" value="Succinyl-CoA synthetase domains"/>
    <property type="match status" value="2"/>
</dbReference>
<dbReference type="PROSITE" id="PS51186">
    <property type="entry name" value="GNAT"/>
    <property type="match status" value="1"/>
</dbReference>
<dbReference type="InterPro" id="IPR013815">
    <property type="entry name" value="ATP_grasp_subdomain_1"/>
</dbReference>
<dbReference type="InterPro" id="IPR016181">
    <property type="entry name" value="Acyl_CoA_acyltransferase"/>
</dbReference>
<dbReference type="GO" id="GO:0005524">
    <property type="term" value="F:ATP binding"/>
    <property type="evidence" value="ECO:0007669"/>
    <property type="project" value="InterPro"/>
</dbReference>
<dbReference type="SUPFAM" id="SSF51735">
    <property type="entry name" value="NAD(P)-binding Rossmann-fold domains"/>
    <property type="match status" value="1"/>
</dbReference>
<dbReference type="SMART" id="SM00881">
    <property type="entry name" value="CoA_binding"/>
    <property type="match status" value="1"/>
</dbReference>
<dbReference type="InterPro" id="IPR016102">
    <property type="entry name" value="Succinyl-CoA_synth-like"/>
</dbReference>
<keyword evidence="2" id="KW-0808">Transferase</keyword>
<proteinExistence type="predicted"/>
<evidence type="ECO:0000313" key="3">
    <source>
        <dbReference type="Proteomes" id="UP000291144"/>
    </source>
</evidence>
<dbReference type="InterPro" id="IPR003781">
    <property type="entry name" value="CoA-bd"/>
</dbReference>
<dbReference type="Pfam" id="PF13607">
    <property type="entry name" value="Succ_CoA_lig"/>
    <property type="match status" value="1"/>
</dbReference>
<gene>
    <name evidence="2" type="ORF">E0H73_39730</name>
</gene>
<dbReference type="Pfam" id="PF13380">
    <property type="entry name" value="CoA_binding_2"/>
    <property type="match status" value="1"/>
</dbReference>
<dbReference type="Gene3D" id="3.40.50.720">
    <property type="entry name" value="NAD(P)-binding Rossmann-like Domain"/>
    <property type="match status" value="1"/>
</dbReference>
<dbReference type="Gene3D" id="3.40.630.30">
    <property type="match status" value="1"/>
</dbReference>
<dbReference type="CDD" id="cd04301">
    <property type="entry name" value="NAT_SF"/>
    <property type="match status" value="1"/>
</dbReference>
<comment type="caution">
    <text evidence="2">The sequence shown here is derived from an EMBL/GenBank/DDBJ whole genome shotgun (WGS) entry which is preliminary data.</text>
</comment>
<reference evidence="2 3" key="1">
    <citation type="submission" date="2019-02" db="EMBL/GenBank/DDBJ databases">
        <title>Kribbella capetownensis sp. nov. and Kribbella speibonae sp. nov., isolated from soil.</title>
        <authorList>
            <person name="Curtis S.M."/>
            <person name="Norton I."/>
            <person name="Everest G.J."/>
            <person name="Meyers P.R."/>
        </authorList>
    </citation>
    <scope>NUCLEOTIDE SEQUENCE [LARGE SCALE GENOMIC DNA]</scope>
    <source>
        <strain evidence="2 3">NRRL B-24813</strain>
    </source>
</reference>
<dbReference type="GO" id="GO:0016747">
    <property type="term" value="F:acyltransferase activity, transferring groups other than amino-acyl groups"/>
    <property type="evidence" value="ECO:0007669"/>
    <property type="project" value="InterPro"/>
</dbReference>
<dbReference type="SUPFAM" id="SSF55729">
    <property type="entry name" value="Acyl-CoA N-acyltransferases (Nat)"/>
    <property type="match status" value="1"/>
</dbReference>